<name>A0A6L5XYX0_9FIRM</name>
<dbReference type="Gene3D" id="1.10.357.10">
    <property type="entry name" value="Tetracycline Repressor, domain 2"/>
    <property type="match status" value="1"/>
</dbReference>
<reference evidence="4 5" key="1">
    <citation type="submission" date="2019-08" db="EMBL/GenBank/DDBJ databases">
        <title>In-depth cultivation of the pig gut microbiome towards novel bacterial diversity and tailored functional studies.</title>
        <authorList>
            <person name="Wylensek D."/>
            <person name="Hitch T.C.A."/>
            <person name="Clavel T."/>
        </authorList>
    </citation>
    <scope>NUCLEOTIDE SEQUENCE [LARGE SCALE GENOMIC DNA]</scope>
    <source>
        <strain evidence="4 5">WCA-693-APC-MOT-I</strain>
    </source>
</reference>
<dbReference type="AlphaFoldDB" id="A0A6L5XYX0"/>
<evidence type="ECO:0000259" key="3">
    <source>
        <dbReference type="PROSITE" id="PS50977"/>
    </source>
</evidence>
<evidence type="ECO:0000256" key="2">
    <source>
        <dbReference type="PROSITE-ProRule" id="PRU00335"/>
    </source>
</evidence>
<feature type="DNA-binding region" description="H-T-H motif" evidence="2">
    <location>
        <begin position="40"/>
        <end position="59"/>
    </location>
</feature>
<proteinExistence type="predicted"/>
<dbReference type="EMBL" id="VUMT01000010">
    <property type="protein sequence ID" value="MSS63809.1"/>
    <property type="molecule type" value="Genomic_DNA"/>
</dbReference>
<feature type="domain" description="HTH tetR-type" evidence="3">
    <location>
        <begin position="16"/>
        <end position="77"/>
    </location>
</feature>
<protein>
    <submittedName>
        <fullName evidence="4">TetR/AcrR family transcriptional regulator</fullName>
    </submittedName>
</protein>
<organism evidence="4 5">
    <name type="scientific">Velocimicrobium porci</name>
    <dbReference type="NCBI Taxonomy" id="2606634"/>
    <lineage>
        <taxon>Bacteria</taxon>
        <taxon>Bacillati</taxon>
        <taxon>Bacillota</taxon>
        <taxon>Clostridia</taxon>
        <taxon>Lachnospirales</taxon>
        <taxon>Lachnospiraceae</taxon>
        <taxon>Velocimicrobium</taxon>
    </lineage>
</organism>
<dbReference type="RefSeq" id="WP_154519221.1">
    <property type="nucleotide sequence ID" value="NZ_VUMT01000010.1"/>
</dbReference>
<dbReference type="Proteomes" id="UP000482209">
    <property type="component" value="Unassembled WGS sequence"/>
</dbReference>
<evidence type="ECO:0000256" key="1">
    <source>
        <dbReference type="ARBA" id="ARBA00023125"/>
    </source>
</evidence>
<dbReference type="InterPro" id="IPR001647">
    <property type="entry name" value="HTH_TetR"/>
</dbReference>
<evidence type="ECO:0000313" key="4">
    <source>
        <dbReference type="EMBL" id="MSS63809.1"/>
    </source>
</evidence>
<dbReference type="InterPro" id="IPR009057">
    <property type="entry name" value="Homeodomain-like_sf"/>
</dbReference>
<keyword evidence="1 2" id="KW-0238">DNA-binding</keyword>
<sequence length="211" mass="24544">MENSEEIKKVICEKLPHKTIRIFEAVLALRNEGVDLNNLTVAEIAKKAGIGKGTVYDYLSSKEEIIVKALAYEYCLQVYEFDYNIRKEVKFEEQVEAAFRWVEDNMKKSFFLMRLVQVDQSFMKLGREFCESLFPNISKPEAFNDTIDYVLSTGAKENKIRYPKDNLERDMVINAIGGALFAYLMAPEKYVAFEYTNVKEYAKEFLFRLLA</sequence>
<keyword evidence="5" id="KW-1185">Reference proteome</keyword>
<comment type="caution">
    <text evidence="4">The sequence shown here is derived from an EMBL/GenBank/DDBJ whole genome shotgun (WGS) entry which is preliminary data.</text>
</comment>
<gene>
    <name evidence="4" type="ORF">FYJ58_07955</name>
</gene>
<dbReference type="GO" id="GO:0003677">
    <property type="term" value="F:DNA binding"/>
    <property type="evidence" value="ECO:0007669"/>
    <property type="project" value="UniProtKB-UniRule"/>
</dbReference>
<dbReference type="PROSITE" id="PS50977">
    <property type="entry name" value="HTH_TETR_2"/>
    <property type="match status" value="1"/>
</dbReference>
<evidence type="ECO:0000313" key="5">
    <source>
        <dbReference type="Proteomes" id="UP000482209"/>
    </source>
</evidence>
<dbReference type="SUPFAM" id="SSF46689">
    <property type="entry name" value="Homeodomain-like"/>
    <property type="match status" value="1"/>
</dbReference>
<accession>A0A6L5XYX0</accession>
<dbReference type="Pfam" id="PF00440">
    <property type="entry name" value="TetR_N"/>
    <property type="match status" value="1"/>
</dbReference>